<name>A0AAJ1YG88_SERFO</name>
<dbReference type="Proteomes" id="UP001224622">
    <property type="component" value="Unassembled WGS sequence"/>
</dbReference>
<dbReference type="AlphaFoldDB" id="A0AAJ1YG88"/>
<evidence type="ECO:0000313" key="2">
    <source>
        <dbReference type="Proteomes" id="UP001224622"/>
    </source>
</evidence>
<comment type="caution">
    <text evidence="1">The sequence shown here is derived from an EMBL/GenBank/DDBJ whole genome shotgun (WGS) entry which is preliminary data.</text>
</comment>
<dbReference type="EMBL" id="JAVIGA010000012">
    <property type="protein sequence ID" value="MDQ9127384.1"/>
    <property type="molecule type" value="Genomic_DNA"/>
</dbReference>
<dbReference type="RefSeq" id="WP_309047577.1">
    <property type="nucleotide sequence ID" value="NZ_JAVIGA010000012.1"/>
</dbReference>
<protein>
    <submittedName>
        <fullName evidence="1">Uncharacterized protein</fullName>
    </submittedName>
</protein>
<proteinExistence type="predicted"/>
<sequence>MNFIDLCIKGEAFDFEIDDYVEMWHDGKAGQDQELNEFLGMNMNEYSLWATKPSILPFIIKAHKNNSTLDSEQNFEQLAMAARAKNSLEAKKIESWLKMIGKA</sequence>
<accession>A0AAJ1YG88</accession>
<gene>
    <name evidence="1" type="ORF">RDT67_13170</name>
</gene>
<reference evidence="1" key="1">
    <citation type="submission" date="2023-08" db="EMBL/GenBank/DDBJ databases">
        <title>The Comparative Genomic Analysis of Yersiniaceae from Polar Regions.</title>
        <authorList>
            <person name="Goncharov A."/>
            <person name="Aslanov B."/>
            <person name="Kolodzhieva V."/>
            <person name="Azarov D."/>
            <person name="Mochov A."/>
            <person name="Lebedeva E."/>
        </authorList>
    </citation>
    <scope>NUCLEOTIDE SEQUENCE</scope>
    <source>
        <strain evidence="1">Vf</strain>
    </source>
</reference>
<evidence type="ECO:0000313" key="1">
    <source>
        <dbReference type="EMBL" id="MDQ9127384.1"/>
    </source>
</evidence>
<organism evidence="1 2">
    <name type="scientific">Serratia fonticola</name>
    <dbReference type="NCBI Taxonomy" id="47917"/>
    <lineage>
        <taxon>Bacteria</taxon>
        <taxon>Pseudomonadati</taxon>
        <taxon>Pseudomonadota</taxon>
        <taxon>Gammaproteobacteria</taxon>
        <taxon>Enterobacterales</taxon>
        <taxon>Yersiniaceae</taxon>
        <taxon>Serratia</taxon>
    </lineage>
</organism>